<evidence type="ECO:0000313" key="2">
    <source>
        <dbReference type="Proteomes" id="UP000002964"/>
    </source>
</evidence>
<protein>
    <submittedName>
        <fullName evidence="1">Uncharacterized small protein</fullName>
    </submittedName>
</protein>
<reference evidence="2" key="1">
    <citation type="submission" date="2011-06" db="EMBL/GenBank/DDBJ databases">
        <authorList>
            <consortium name="US DOE Joint Genome Institute (JGI-PGF)"/>
            <person name="Lucas S."/>
            <person name="Han J."/>
            <person name="Lapidus A."/>
            <person name="Cheng J.-F."/>
            <person name="Goodwin L."/>
            <person name="Pitluck S."/>
            <person name="Peters L."/>
            <person name="Land M.L."/>
            <person name="Hauser L."/>
            <person name="Vogl K."/>
            <person name="Liu Z."/>
            <person name="Overmann J."/>
            <person name="Frigaard N.-U."/>
            <person name="Bryant D.A."/>
            <person name="Woyke T.J."/>
        </authorList>
    </citation>
    <scope>NUCLEOTIDE SEQUENCE [LARGE SCALE GENOMIC DNA]</scope>
    <source>
        <strain evidence="2">970</strain>
    </source>
</reference>
<organism evidence="1 2">
    <name type="scientific">Thiorhodovibrio frisius</name>
    <dbReference type="NCBI Taxonomy" id="631362"/>
    <lineage>
        <taxon>Bacteria</taxon>
        <taxon>Pseudomonadati</taxon>
        <taxon>Pseudomonadota</taxon>
        <taxon>Gammaproteobacteria</taxon>
        <taxon>Chromatiales</taxon>
        <taxon>Chromatiaceae</taxon>
        <taxon>Thiorhodovibrio</taxon>
    </lineage>
</organism>
<sequence length="82" mass="8797">MSNTLTIELPVAGLPSAAELPANFADEVRFLIATNLFEQDRISSGKAGRLCGMGRVEFLLAASRSDVPVVDLRGDELAEEFS</sequence>
<name>H8YW34_9GAMM</name>
<dbReference type="AlphaFoldDB" id="H8YW34"/>
<dbReference type="HOGENOM" id="CLU_154570_4_1_6"/>
<dbReference type="RefSeq" id="WP_009146799.1">
    <property type="nucleotide sequence ID" value="NZ_CP121471.1"/>
</dbReference>
<proteinExistence type="predicted"/>
<dbReference type="STRING" id="631362.Thi970DRAFT_00337"/>
<dbReference type="OrthoDB" id="5772162at2"/>
<dbReference type="EMBL" id="JH603164">
    <property type="protein sequence ID" value="EIC23825.1"/>
    <property type="molecule type" value="Genomic_DNA"/>
</dbReference>
<gene>
    <name evidence="1" type="ORF">Thi970DRAFT_00337</name>
</gene>
<reference evidence="1 2" key="2">
    <citation type="submission" date="2011-11" db="EMBL/GenBank/DDBJ databases">
        <authorList>
            <consortium name="US DOE Joint Genome Institute"/>
            <person name="Lucas S."/>
            <person name="Han J."/>
            <person name="Lapidus A."/>
            <person name="Cheng J.-F."/>
            <person name="Goodwin L."/>
            <person name="Pitluck S."/>
            <person name="Peters L."/>
            <person name="Ovchinnikova G."/>
            <person name="Zhang X."/>
            <person name="Detter J.C."/>
            <person name="Han C."/>
            <person name="Tapia R."/>
            <person name="Land M."/>
            <person name="Hauser L."/>
            <person name="Kyrpides N."/>
            <person name="Ivanova N."/>
            <person name="Pagani I."/>
            <person name="Vogl K."/>
            <person name="Liu Z."/>
            <person name="Overmann J."/>
            <person name="Frigaard N.-U."/>
            <person name="Bryant D."/>
            <person name="Woyke T."/>
        </authorList>
    </citation>
    <scope>NUCLEOTIDE SEQUENCE [LARGE SCALE GENOMIC DNA]</scope>
    <source>
        <strain evidence="1 2">970</strain>
    </source>
</reference>
<dbReference type="InterPro" id="IPR005368">
    <property type="entry name" value="UPF0175"/>
</dbReference>
<dbReference type="Pfam" id="PF03683">
    <property type="entry name" value="UPF0175"/>
    <property type="match status" value="1"/>
</dbReference>
<keyword evidence="2" id="KW-1185">Reference proteome</keyword>
<evidence type="ECO:0000313" key="1">
    <source>
        <dbReference type="EMBL" id="EIC23825.1"/>
    </source>
</evidence>
<dbReference type="eggNOG" id="COG2886">
    <property type="taxonomic scope" value="Bacteria"/>
</dbReference>
<dbReference type="Proteomes" id="UP000002964">
    <property type="component" value="Unassembled WGS sequence"/>
</dbReference>
<accession>H8YW34</accession>